<comment type="subcellular location">
    <subcellularLocation>
        <location evidence="1">Membrane</location>
        <topology evidence="1">Multi-pass membrane protein</topology>
    </subcellularLocation>
</comment>
<keyword evidence="12" id="KW-1071">Ligand-gated ion channel</keyword>
<dbReference type="Gene3D" id="3.40.190.10">
    <property type="entry name" value="Periplasmic binding protein-like II"/>
    <property type="match status" value="1"/>
</dbReference>
<keyword evidence="10" id="KW-0675">Receptor</keyword>
<dbReference type="Pfam" id="PF01094">
    <property type="entry name" value="ANF_receptor"/>
    <property type="match status" value="1"/>
</dbReference>
<gene>
    <name evidence="18" type="ORF">RchiOBHm_Chr4g0385951</name>
</gene>
<evidence type="ECO:0000256" key="3">
    <source>
        <dbReference type="ARBA" id="ARBA00011095"/>
    </source>
</evidence>
<dbReference type="AlphaFoldDB" id="A0A2P6QP28"/>
<keyword evidence="11" id="KW-0325">Glycoprotein</keyword>
<dbReference type="Pfam" id="PF00060">
    <property type="entry name" value="Lig_chan"/>
    <property type="match status" value="1"/>
</dbReference>
<dbReference type="OMA" id="ANAESCI"/>
<evidence type="ECO:0000256" key="10">
    <source>
        <dbReference type="ARBA" id="ARBA00023170"/>
    </source>
</evidence>
<proteinExistence type="inferred from homology"/>
<organism evidence="18 19">
    <name type="scientific">Rosa chinensis</name>
    <name type="common">China rose</name>
    <dbReference type="NCBI Taxonomy" id="74649"/>
    <lineage>
        <taxon>Eukaryota</taxon>
        <taxon>Viridiplantae</taxon>
        <taxon>Streptophyta</taxon>
        <taxon>Embryophyta</taxon>
        <taxon>Tracheophyta</taxon>
        <taxon>Spermatophyta</taxon>
        <taxon>Magnoliopsida</taxon>
        <taxon>eudicotyledons</taxon>
        <taxon>Gunneridae</taxon>
        <taxon>Pentapetalae</taxon>
        <taxon>rosids</taxon>
        <taxon>fabids</taxon>
        <taxon>Rosales</taxon>
        <taxon>Rosaceae</taxon>
        <taxon>Rosoideae</taxon>
        <taxon>Rosoideae incertae sedis</taxon>
        <taxon>Rosa</taxon>
    </lineage>
</organism>
<dbReference type="Gene3D" id="3.40.50.2300">
    <property type="match status" value="1"/>
</dbReference>
<dbReference type="InterPro" id="IPR028082">
    <property type="entry name" value="Peripla_BP_I"/>
</dbReference>
<evidence type="ECO:0000256" key="13">
    <source>
        <dbReference type="ARBA" id="ARBA00023303"/>
    </source>
</evidence>
<evidence type="ECO:0000256" key="8">
    <source>
        <dbReference type="ARBA" id="ARBA00023065"/>
    </source>
</evidence>
<reference evidence="18 19" key="1">
    <citation type="journal article" date="2018" name="Nat. Genet.">
        <title>The Rosa genome provides new insights in the design of modern roses.</title>
        <authorList>
            <person name="Bendahmane M."/>
        </authorList>
    </citation>
    <scope>NUCLEOTIDE SEQUENCE [LARGE SCALE GENOMIC DNA]</scope>
    <source>
        <strain evidence="19">cv. Old Blush</strain>
    </source>
</reference>
<dbReference type="InterPro" id="IPR001828">
    <property type="entry name" value="ANF_lig-bd_rcpt"/>
</dbReference>
<evidence type="ECO:0000256" key="7">
    <source>
        <dbReference type="ARBA" id="ARBA00022989"/>
    </source>
</evidence>
<dbReference type="InterPro" id="IPR001320">
    <property type="entry name" value="Iontro_rcpt_C"/>
</dbReference>
<feature type="domain" description="Receptor ligand binding region" evidence="17">
    <location>
        <begin position="7"/>
        <end position="108"/>
    </location>
</feature>
<feature type="transmembrane region" description="Helical" evidence="15">
    <location>
        <begin position="291"/>
        <end position="309"/>
    </location>
</feature>
<evidence type="ECO:0000259" key="17">
    <source>
        <dbReference type="Pfam" id="PF01094"/>
    </source>
</evidence>
<keyword evidence="7 15" id="KW-1133">Transmembrane helix</keyword>
<sequence length="413" mass="46745">MSLGEESYIPYLTDALLEVDARVLYRSVISPSINDDRILNELRKLMMMQTRVFIVHMTTNLATRIFSKAKDQIGMMSQGYIWLFTNGITNSLQLMNSLSINSMKGVLGAYDATIALAMAIEKVGTTSVGFPRTNEYLNSADPHSFEVSKYGTKLSQAFLVSRFEGIAGHYNLIHGLLQATTFQMIPIHGKKLRIGVPLNVQFKEFLTIIKDPNTNTTEVRGYAVDVFKAATKLLAYELIPFAKPDGTSADTDNDLVYQVHHGNFDAVVGDITIRANKYQEKKCMGFLTRDLRLTTSCFFIFIGFVVWVLEHQINEDFRGTPSHQVGTSLWFSFSTMVFAHSERVIINLARFVMIIWVFVMLMLTQSYTANLASVLTVQQLQPTVTIIRDILRNGECWLRNRCVSVWYLETVGF</sequence>
<evidence type="ECO:0000256" key="1">
    <source>
        <dbReference type="ARBA" id="ARBA00004141"/>
    </source>
</evidence>
<dbReference type="GO" id="GO:0015276">
    <property type="term" value="F:ligand-gated monoatomic ion channel activity"/>
    <property type="evidence" value="ECO:0007669"/>
    <property type="project" value="InterPro"/>
</dbReference>
<keyword evidence="13" id="KW-0407">Ion channel</keyword>
<feature type="domain" description="Ionotropic glutamate receptor C-terminal" evidence="16">
    <location>
        <begin position="293"/>
        <end position="393"/>
    </location>
</feature>
<evidence type="ECO:0000259" key="16">
    <source>
        <dbReference type="Pfam" id="PF00060"/>
    </source>
</evidence>
<evidence type="ECO:0000256" key="14">
    <source>
        <dbReference type="ARBA" id="ARBA00049638"/>
    </source>
</evidence>
<comment type="caution">
    <text evidence="18">The sequence shown here is derived from an EMBL/GenBank/DDBJ whole genome shotgun (WGS) entry which is preliminary data.</text>
</comment>
<dbReference type="FunFam" id="1.10.287.70:FF:000037">
    <property type="entry name" value="Glutamate receptor"/>
    <property type="match status" value="1"/>
</dbReference>
<keyword evidence="8" id="KW-0406">Ion transport</keyword>
<keyword evidence="19" id="KW-1185">Reference proteome</keyword>
<dbReference type="Gramene" id="PRQ35935">
    <property type="protein sequence ID" value="PRQ35935"/>
    <property type="gene ID" value="RchiOBHm_Chr4g0385951"/>
</dbReference>
<keyword evidence="6" id="KW-0732">Signal</keyword>
<evidence type="ECO:0000256" key="12">
    <source>
        <dbReference type="ARBA" id="ARBA00023286"/>
    </source>
</evidence>
<keyword evidence="5 15" id="KW-0812">Transmembrane</keyword>
<dbReference type="SUPFAM" id="SSF53850">
    <property type="entry name" value="Periplasmic binding protein-like II"/>
    <property type="match status" value="1"/>
</dbReference>
<evidence type="ECO:0000256" key="6">
    <source>
        <dbReference type="ARBA" id="ARBA00022729"/>
    </source>
</evidence>
<evidence type="ECO:0000256" key="4">
    <source>
        <dbReference type="ARBA" id="ARBA00022448"/>
    </source>
</evidence>
<accession>A0A2P6QP28</accession>
<feature type="transmembrane region" description="Helical" evidence="15">
    <location>
        <begin position="344"/>
        <end position="363"/>
    </location>
</feature>
<comment type="function">
    <text evidence="14">Glutamate-gated receptor that probably acts as a non-selective cation channel. May be involved in light-signal transduction and calcium homeostasis via the regulation of calcium influx into cells.</text>
</comment>
<name>A0A2P6QP28_ROSCH</name>
<dbReference type="Gene3D" id="1.10.287.70">
    <property type="match status" value="1"/>
</dbReference>
<evidence type="ECO:0000256" key="5">
    <source>
        <dbReference type="ARBA" id="ARBA00022692"/>
    </source>
</evidence>
<protein>
    <submittedName>
        <fullName evidence="18">Putative periplasmic binding protein-like I</fullName>
    </submittedName>
</protein>
<keyword evidence="9 15" id="KW-0472">Membrane</keyword>
<dbReference type="InterPro" id="IPR015683">
    <property type="entry name" value="Ionotropic_Glu_rcpt"/>
</dbReference>
<evidence type="ECO:0000313" key="18">
    <source>
        <dbReference type="EMBL" id="PRQ35935.1"/>
    </source>
</evidence>
<comment type="similarity">
    <text evidence="2">Belongs to the glutamate-gated ion channel (TC 1.A.10.1) family.</text>
</comment>
<dbReference type="PANTHER" id="PTHR34836">
    <property type="entry name" value="OS06G0188250 PROTEIN"/>
    <property type="match status" value="1"/>
</dbReference>
<evidence type="ECO:0000256" key="9">
    <source>
        <dbReference type="ARBA" id="ARBA00023136"/>
    </source>
</evidence>
<dbReference type="EMBL" id="PDCK01000042">
    <property type="protein sequence ID" value="PRQ35935.1"/>
    <property type="molecule type" value="Genomic_DNA"/>
</dbReference>
<dbReference type="GO" id="GO:0016020">
    <property type="term" value="C:membrane"/>
    <property type="evidence" value="ECO:0007669"/>
    <property type="project" value="UniProtKB-SubCell"/>
</dbReference>
<dbReference type="SUPFAM" id="SSF53822">
    <property type="entry name" value="Periplasmic binding protein-like I"/>
    <property type="match status" value="1"/>
</dbReference>
<evidence type="ECO:0000256" key="15">
    <source>
        <dbReference type="SAM" id="Phobius"/>
    </source>
</evidence>
<keyword evidence="4" id="KW-0813">Transport</keyword>
<evidence type="ECO:0000313" key="19">
    <source>
        <dbReference type="Proteomes" id="UP000238479"/>
    </source>
</evidence>
<dbReference type="Proteomes" id="UP000238479">
    <property type="component" value="Chromosome 4"/>
</dbReference>
<dbReference type="PANTHER" id="PTHR34836:SF1">
    <property type="entry name" value="OS09G0428600 PROTEIN"/>
    <property type="match status" value="1"/>
</dbReference>
<evidence type="ECO:0000256" key="2">
    <source>
        <dbReference type="ARBA" id="ARBA00008685"/>
    </source>
</evidence>
<evidence type="ECO:0000256" key="11">
    <source>
        <dbReference type="ARBA" id="ARBA00023180"/>
    </source>
</evidence>
<comment type="subunit">
    <text evidence="3">May form heteromers.</text>
</comment>